<name>A0A9P7VSK1_9AGAR</name>
<reference evidence="1" key="1">
    <citation type="submission" date="2020-11" db="EMBL/GenBank/DDBJ databases">
        <title>Adaptations for nitrogen fixation in a non-lichenized fungal sporocarp promotes dispersal by wood-feeding termites.</title>
        <authorList>
            <consortium name="DOE Joint Genome Institute"/>
            <person name="Koch R.A."/>
            <person name="Yoon G."/>
            <person name="Arayal U."/>
            <person name="Lail K."/>
            <person name="Amirebrahimi M."/>
            <person name="Labutti K."/>
            <person name="Lipzen A."/>
            <person name="Riley R."/>
            <person name="Barry K."/>
            <person name="Henrissat B."/>
            <person name="Grigoriev I.V."/>
            <person name="Herr J.R."/>
            <person name="Aime M.C."/>
        </authorList>
    </citation>
    <scope>NUCLEOTIDE SEQUENCE</scope>
    <source>
        <strain evidence="1">MCA 3950</strain>
    </source>
</reference>
<accession>A0A9P7VSK1</accession>
<protein>
    <submittedName>
        <fullName evidence="1">Uncharacterized protein</fullName>
    </submittedName>
</protein>
<proteinExistence type="predicted"/>
<gene>
    <name evidence="1" type="ORF">BT62DRAFT_1076512</name>
</gene>
<evidence type="ECO:0000313" key="1">
    <source>
        <dbReference type="EMBL" id="KAG7446124.1"/>
    </source>
</evidence>
<dbReference type="GeneID" id="66101520"/>
<evidence type="ECO:0000313" key="2">
    <source>
        <dbReference type="Proteomes" id="UP000812287"/>
    </source>
</evidence>
<keyword evidence="2" id="KW-1185">Reference proteome</keyword>
<dbReference type="Proteomes" id="UP000812287">
    <property type="component" value="Unassembled WGS sequence"/>
</dbReference>
<organism evidence="1 2">
    <name type="scientific">Guyanagaster necrorhizus</name>
    <dbReference type="NCBI Taxonomy" id="856835"/>
    <lineage>
        <taxon>Eukaryota</taxon>
        <taxon>Fungi</taxon>
        <taxon>Dikarya</taxon>
        <taxon>Basidiomycota</taxon>
        <taxon>Agaricomycotina</taxon>
        <taxon>Agaricomycetes</taxon>
        <taxon>Agaricomycetidae</taxon>
        <taxon>Agaricales</taxon>
        <taxon>Marasmiineae</taxon>
        <taxon>Physalacriaceae</taxon>
        <taxon>Guyanagaster</taxon>
    </lineage>
</organism>
<dbReference type="RefSeq" id="XP_043039624.1">
    <property type="nucleotide sequence ID" value="XM_043179226.1"/>
</dbReference>
<dbReference type="EMBL" id="MU250535">
    <property type="protein sequence ID" value="KAG7446124.1"/>
    <property type="molecule type" value="Genomic_DNA"/>
</dbReference>
<dbReference type="OrthoDB" id="2722301at2759"/>
<sequence length="165" mass="18883">MNTKKYAAKSISLLEPSRWTSRRSLGNHTGHSRYFSPVAIISTSPPQGRHELMSVQTLKLQWTGPAFLRVTIDIASLNDLANRTEAHPSRGITTTGGRQYLRDRGLLKYVMFAFDLPIAYAGKCPWLHDVAHGECMYDPYAYDVAFCHEFQHLTQFVHRRCLRRS</sequence>
<comment type="caution">
    <text evidence="1">The sequence shown here is derived from an EMBL/GenBank/DDBJ whole genome shotgun (WGS) entry which is preliminary data.</text>
</comment>
<dbReference type="AlphaFoldDB" id="A0A9P7VSK1"/>